<name>A0A553ID42_9PEZI</name>
<dbReference type="InterPro" id="IPR010730">
    <property type="entry name" value="HET"/>
</dbReference>
<dbReference type="Proteomes" id="UP000319160">
    <property type="component" value="Unassembled WGS sequence"/>
</dbReference>
<protein>
    <recommendedName>
        <fullName evidence="1">Heterokaryon incompatibility domain-containing protein</fullName>
    </recommendedName>
</protein>
<evidence type="ECO:0000313" key="2">
    <source>
        <dbReference type="EMBL" id="TRX98122.1"/>
    </source>
</evidence>
<dbReference type="Pfam" id="PF06985">
    <property type="entry name" value="HET"/>
    <property type="match status" value="1"/>
</dbReference>
<proteinExistence type="predicted"/>
<dbReference type="PANTHER" id="PTHR24148:SF64">
    <property type="entry name" value="HETEROKARYON INCOMPATIBILITY DOMAIN-CONTAINING PROTEIN"/>
    <property type="match status" value="1"/>
</dbReference>
<keyword evidence="3" id="KW-1185">Reference proteome</keyword>
<dbReference type="PANTHER" id="PTHR24148">
    <property type="entry name" value="ANKYRIN REPEAT DOMAIN-CONTAINING PROTEIN 39 HOMOLOG-RELATED"/>
    <property type="match status" value="1"/>
</dbReference>
<dbReference type="STRING" id="2512241.A0A553ID42"/>
<organism evidence="2 3">
    <name type="scientific">Xylaria flabelliformis</name>
    <dbReference type="NCBI Taxonomy" id="2512241"/>
    <lineage>
        <taxon>Eukaryota</taxon>
        <taxon>Fungi</taxon>
        <taxon>Dikarya</taxon>
        <taxon>Ascomycota</taxon>
        <taxon>Pezizomycotina</taxon>
        <taxon>Sordariomycetes</taxon>
        <taxon>Xylariomycetidae</taxon>
        <taxon>Xylariales</taxon>
        <taxon>Xylariaceae</taxon>
        <taxon>Xylaria</taxon>
    </lineage>
</organism>
<sequence length="702" mass="80494">MGLLKYPATNTLSAIYEGEYDSEFRCFKGIEGLTFLKASYPCYRDVTLASSRDLKASSRKRSFSPSPNYRCRLGMTQAGEPGSEAATDDWDDYVQPKLCRVSAYPYRRLIDNDIRLLNILPGNGILECVLHQMPLTEEQVFYALSYVWGNKDEAEQIILDGNLFKITRNLYEALQLLRQRPGSPATIGFPDDYFWVDAICLNQDDVEEKARQVPRMMNIYQTALGVIVWLGPNKPERLRRETILSPTNPVEFLRRGNSSADSVIKLLFDKASSLWTDWELPDDVSEELVLRDVFGESYSAVLHASAELLQRPWFERIWTFQECSLGVKSRVFAGRHSVYLDDLIAILKVFARHHRLLVMTPGFARIASLIKMKESWHLKKSNELRGKRLKTNTAECLLEIISYVISGQATNPQDRLYGLISFVAYFAGEDLPAELKPDYQPPFEVIYWQYAAYLLQSTGDLRLLLTQQYNLQGVPSWVPDFRNISLRKKVECKSIVRVSPDRRRLYLQGIRMEYICDVVGGWTDPYAGGMPPDLHYRIRYVEGRIFKLASQIRNVNLEGIIDDFLWRAYRLFDQGGMDGIRRSYTNLKGLSGRGGIWLPRRERDTTDAFGKDLAIADEMHFSIVLLDDGTILSVSRRAVEILPNDLVCIFKGATQPTIIRPSEQGNSFILMGHCEIMSGTFYRQAFDDDFWAARKLDDFELI</sequence>
<dbReference type="InterPro" id="IPR052895">
    <property type="entry name" value="HetReg/Transcr_Mod"/>
</dbReference>
<dbReference type="EMBL" id="VFLP01000003">
    <property type="protein sequence ID" value="TRX98122.1"/>
    <property type="molecule type" value="Genomic_DNA"/>
</dbReference>
<gene>
    <name evidence="2" type="ORF">FHL15_000767</name>
</gene>
<dbReference type="AlphaFoldDB" id="A0A553ID42"/>
<reference evidence="3" key="1">
    <citation type="submission" date="2019-06" db="EMBL/GenBank/DDBJ databases">
        <title>Draft genome sequence of the griseofulvin-producing fungus Xylaria cubensis strain G536.</title>
        <authorList>
            <person name="Mead M.E."/>
            <person name="Raja H.A."/>
            <person name="Steenwyk J.L."/>
            <person name="Knowles S.L."/>
            <person name="Oberlies N.H."/>
            <person name="Rokas A."/>
        </authorList>
    </citation>
    <scope>NUCLEOTIDE SEQUENCE [LARGE SCALE GENOMIC DNA]</scope>
    <source>
        <strain evidence="3">G536</strain>
    </source>
</reference>
<comment type="caution">
    <text evidence="2">The sequence shown here is derived from an EMBL/GenBank/DDBJ whole genome shotgun (WGS) entry which is preliminary data.</text>
</comment>
<evidence type="ECO:0000313" key="3">
    <source>
        <dbReference type="Proteomes" id="UP000319160"/>
    </source>
</evidence>
<accession>A0A553ID42</accession>
<evidence type="ECO:0000259" key="1">
    <source>
        <dbReference type="Pfam" id="PF06985"/>
    </source>
</evidence>
<dbReference type="OrthoDB" id="2157530at2759"/>
<feature type="domain" description="Heterokaryon incompatibility" evidence="1">
    <location>
        <begin position="141"/>
        <end position="322"/>
    </location>
</feature>